<evidence type="ECO:0000313" key="2">
    <source>
        <dbReference type="Proteomes" id="UP001419268"/>
    </source>
</evidence>
<comment type="caution">
    <text evidence="1">The sequence shown here is derived from an EMBL/GenBank/DDBJ whole genome shotgun (WGS) entry which is preliminary data.</text>
</comment>
<dbReference type="Proteomes" id="UP001419268">
    <property type="component" value="Unassembled WGS sequence"/>
</dbReference>
<protein>
    <submittedName>
        <fullName evidence="1">Uncharacterized protein</fullName>
    </submittedName>
</protein>
<gene>
    <name evidence="1" type="ORF">Scep_006863</name>
</gene>
<sequence>MDNNVFHGLLESIKVSMLLRKKYMEILFFGGEGKFEDKEKQVNFDEASRFDFGDEDFIEGMVVFGDDDLVIKVIPKSTSPRVLETVVDDGVVENYPVEKSVESKVKFVATKHFFSLTDDMDEE</sequence>
<reference evidence="1 2" key="1">
    <citation type="submission" date="2024-01" db="EMBL/GenBank/DDBJ databases">
        <title>Genome assemblies of Stephania.</title>
        <authorList>
            <person name="Yang L."/>
        </authorList>
    </citation>
    <scope>NUCLEOTIDE SEQUENCE [LARGE SCALE GENOMIC DNA]</scope>
    <source>
        <strain evidence="1">JXDWG</strain>
        <tissue evidence="1">Leaf</tissue>
    </source>
</reference>
<name>A0AAP0PPG3_9MAGN</name>
<keyword evidence="2" id="KW-1185">Reference proteome</keyword>
<dbReference type="AlphaFoldDB" id="A0AAP0PPG3"/>
<organism evidence="1 2">
    <name type="scientific">Stephania cephalantha</name>
    <dbReference type="NCBI Taxonomy" id="152367"/>
    <lineage>
        <taxon>Eukaryota</taxon>
        <taxon>Viridiplantae</taxon>
        <taxon>Streptophyta</taxon>
        <taxon>Embryophyta</taxon>
        <taxon>Tracheophyta</taxon>
        <taxon>Spermatophyta</taxon>
        <taxon>Magnoliopsida</taxon>
        <taxon>Ranunculales</taxon>
        <taxon>Menispermaceae</taxon>
        <taxon>Menispermoideae</taxon>
        <taxon>Cissampelideae</taxon>
        <taxon>Stephania</taxon>
    </lineage>
</organism>
<dbReference type="EMBL" id="JBBNAG010000003">
    <property type="protein sequence ID" value="KAK9148106.1"/>
    <property type="molecule type" value="Genomic_DNA"/>
</dbReference>
<evidence type="ECO:0000313" key="1">
    <source>
        <dbReference type="EMBL" id="KAK9148106.1"/>
    </source>
</evidence>
<accession>A0AAP0PPG3</accession>
<proteinExistence type="predicted"/>